<accession>A0A059KRL1</accession>
<dbReference type="InterPro" id="IPR006144">
    <property type="entry name" value="Secretion_HlyD_CS"/>
</dbReference>
<evidence type="ECO:0000256" key="3">
    <source>
        <dbReference type="ARBA" id="ARBA00022448"/>
    </source>
</evidence>
<dbReference type="PRINTS" id="PR01490">
    <property type="entry name" value="RTXTOXIND"/>
</dbReference>
<dbReference type="PROSITE" id="PS00543">
    <property type="entry name" value="HLYD_FAMILY"/>
    <property type="match status" value="1"/>
</dbReference>
<dbReference type="EMBL" id="AZRA01000007">
    <property type="protein sequence ID" value="KDB54117.1"/>
    <property type="molecule type" value="Genomic_DNA"/>
</dbReference>
<comment type="similarity">
    <text evidence="2">Belongs to the membrane fusion protein (MFP) (TC 8.A.1) family.</text>
</comment>
<protein>
    <recommendedName>
        <fullName evidence="12">HlyD family efflux transporter periplasmic adaptor subunit</fullName>
    </recommendedName>
</protein>
<gene>
    <name evidence="10" type="ORF">X805_03400</name>
</gene>
<dbReference type="PANTHER" id="PTHR30386">
    <property type="entry name" value="MEMBRANE FUSION SUBUNIT OF EMRAB-TOLC MULTIDRUG EFFLUX PUMP"/>
    <property type="match status" value="1"/>
</dbReference>
<keyword evidence="5 9" id="KW-1133">Transmembrane helix</keyword>
<dbReference type="Proteomes" id="UP000026714">
    <property type="component" value="Unassembled WGS sequence"/>
</dbReference>
<dbReference type="GO" id="GO:0016020">
    <property type="term" value="C:membrane"/>
    <property type="evidence" value="ECO:0007669"/>
    <property type="project" value="UniProtKB-SubCell"/>
</dbReference>
<dbReference type="eggNOG" id="COG0845">
    <property type="taxonomic scope" value="Bacteria"/>
</dbReference>
<organism evidence="10 11">
    <name type="scientific">Sphaerotilus natans subsp. natans DSM 6575</name>
    <dbReference type="NCBI Taxonomy" id="1286631"/>
    <lineage>
        <taxon>Bacteria</taxon>
        <taxon>Pseudomonadati</taxon>
        <taxon>Pseudomonadota</taxon>
        <taxon>Betaproteobacteria</taxon>
        <taxon>Burkholderiales</taxon>
        <taxon>Sphaerotilaceae</taxon>
        <taxon>Sphaerotilus</taxon>
    </lineage>
</organism>
<evidence type="ECO:0000256" key="8">
    <source>
        <dbReference type="SAM" id="MobiDB-lite"/>
    </source>
</evidence>
<evidence type="ECO:0000256" key="7">
    <source>
        <dbReference type="SAM" id="Coils"/>
    </source>
</evidence>
<dbReference type="GO" id="GO:0009306">
    <property type="term" value="P:protein secretion"/>
    <property type="evidence" value="ECO:0007669"/>
    <property type="project" value="InterPro"/>
</dbReference>
<feature type="region of interest" description="Disordered" evidence="8">
    <location>
        <begin position="1"/>
        <end position="46"/>
    </location>
</feature>
<reference evidence="10 11" key="1">
    <citation type="journal article" date="2014" name="FEMS Microbiol. Ecol.">
        <title>Sphaerotilus natans encrusted with nanoball-shaped Fe(III) oxide minerals formed by nitrate-reducing mixotrophic Fe(II) oxidation.</title>
        <authorList>
            <person name="Park S."/>
            <person name="Kim D.H."/>
            <person name="Lee J.H."/>
            <person name="Hur H.G."/>
        </authorList>
    </citation>
    <scope>NUCLEOTIDE SEQUENCE [LARGE SCALE GENOMIC DNA]</scope>
    <source>
        <strain evidence="10 11">DSM 6575</strain>
    </source>
</reference>
<feature type="transmembrane region" description="Helical" evidence="9">
    <location>
        <begin position="64"/>
        <end position="84"/>
    </location>
</feature>
<dbReference type="PANTHER" id="PTHR30386:SF28">
    <property type="entry name" value="EXPORTED PROTEIN"/>
    <property type="match status" value="1"/>
</dbReference>
<evidence type="ECO:0000313" key="11">
    <source>
        <dbReference type="Proteomes" id="UP000026714"/>
    </source>
</evidence>
<evidence type="ECO:0000256" key="1">
    <source>
        <dbReference type="ARBA" id="ARBA00004167"/>
    </source>
</evidence>
<name>A0A059KRL1_9BURK</name>
<keyword evidence="7" id="KW-0175">Coiled coil</keyword>
<dbReference type="STRING" id="34103.SAMN05421778_10461"/>
<evidence type="ECO:0000256" key="9">
    <source>
        <dbReference type="SAM" id="Phobius"/>
    </source>
</evidence>
<dbReference type="RefSeq" id="WP_037477505.1">
    <property type="nucleotide sequence ID" value="NZ_AZRA01000007.1"/>
</dbReference>
<evidence type="ECO:0000256" key="4">
    <source>
        <dbReference type="ARBA" id="ARBA00022692"/>
    </source>
</evidence>
<keyword evidence="6 9" id="KW-0472">Membrane</keyword>
<evidence type="ECO:0008006" key="12">
    <source>
        <dbReference type="Google" id="ProtNLM"/>
    </source>
</evidence>
<proteinExistence type="inferred from homology"/>
<comment type="caution">
    <text evidence="10">The sequence shown here is derived from an EMBL/GenBank/DDBJ whole genome shotgun (WGS) entry which is preliminary data.</text>
</comment>
<evidence type="ECO:0000256" key="5">
    <source>
        <dbReference type="ARBA" id="ARBA00022989"/>
    </source>
</evidence>
<keyword evidence="11" id="KW-1185">Reference proteome</keyword>
<sequence length="465" mass="50588">MPRAAAPPADDDDSGFPATIQEPLPGAAPSSTDEDDDSPLFRPEVMAGRRPRLAGEVLLGARPLWNAVTLIALLLAGALVLLVAQGGYTRRATVGGQLVPVQGVMRIVAPQGATVIEQRVREGQPVRRGEVLYVLGTDRPAGAETLAGYQAQISGSIAQRRELLEAERRRTVESLEADIGALQRRVSAMGAERGQISQQQTEQRRRVALAEESAQRQRLLFEQGLVTREAWQERERDLSDQRQRLQALGRDALALAREQAQVEQQLDQARAARQTREQSIERELALLGEQLADAEARRRIVITAPQDGRATLLQGAPGTTVDAVRPLLVLVPDDTTLQAVLYAPSRTVGFVRPGTAVWLRHEAFPYQKFGHQRGEVVAVSTYPAGLDDQLGLASFAPEAAGAGGGASAEPLYAITVRLERQVFPALASAPLRPGLRVQADLMMEQRRLWEWMLEPLLTAAKAVKS</sequence>
<keyword evidence="3" id="KW-0813">Transport</keyword>
<comment type="subcellular location">
    <subcellularLocation>
        <location evidence="1">Membrane</location>
        <topology evidence="1">Single-pass membrane protein</topology>
    </subcellularLocation>
</comment>
<evidence type="ECO:0000313" key="10">
    <source>
        <dbReference type="EMBL" id="KDB54117.1"/>
    </source>
</evidence>
<dbReference type="AlphaFoldDB" id="A0A059KRL1"/>
<evidence type="ECO:0000256" key="2">
    <source>
        <dbReference type="ARBA" id="ARBA00009477"/>
    </source>
</evidence>
<evidence type="ECO:0000256" key="6">
    <source>
        <dbReference type="ARBA" id="ARBA00023136"/>
    </source>
</evidence>
<feature type="coiled-coil region" evidence="7">
    <location>
        <begin position="228"/>
        <end position="297"/>
    </location>
</feature>
<dbReference type="InterPro" id="IPR050739">
    <property type="entry name" value="MFP"/>
</dbReference>
<keyword evidence="4 9" id="KW-0812">Transmembrane</keyword>